<accession>A0A369AUK4</accession>
<dbReference type="PANTHER" id="PTHR10357">
    <property type="entry name" value="ALPHA-AMYLASE FAMILY MEMBER"/>
    <property type="match status" value="1"/>
</dbReference>
<protein>
    <recommendedName>
        <fullName evidence="4">Glycosyl hydrolase family 13 catalytic domain-containing protein</fullName>
    </recommendedName>
</protein>
<proteinExistence type="inferred from homology"/>
<keyword evidence="6" id="KW-1185">Reference proteome</keyword>
<evidence type="ECO:0000256" key="1">
    <source>
        <dbReference type="ARBA" id="ARBA00008061"/>
    </source>
</evidence>
<organism evidence="5 6">
    <name type="scientific">Vagococcus fluvialis</name>
    <dbReference type="NCBI Taxonomy" id="2738"/>
    <lineage>
        <taxon>Bacteria</taxon>
        <taxon>Bacillati</taxon>
        <taxon>Bacillota</taxon>
        <taxon>Bacilli</taxon>
        <taxon>Lactobacillales</taxon>
        <taxon>Enterococcaceae</taxon>
        <taxon>Vagococcus</taxon>
    </lineage>
</organism>
<comment type="caution">
    <text evidence="5">The sequence shown here is derived from an EMBL/GenBank/DDBJ whole genome shotgun (WGS) entry which is preliminary data.</text>
</comment>
<gene>
    <name evidence="5" type="ORF">CBF32_08535</name>
</gene>
<name>A0A369AUK4_9ENTE</name>
<dbReference type="InterPro" id="IPR013780">
    <property type="entry name" value="Glyco_hydro_b"/>
</dbReference>
<dbReference type="Pfam" id="PF00128">
    <property type="entry name" value="Alpha-amylase"/>
    <property type="match status" value="1"/>
</dbReference>
<dbReference type="EMBL" id="NGJX01000007">
    <property type="protein sequence ID" value="RSU01565.1"/>
    <property type="molecule type" value="Genomic_DNA"/>
</dbReference>
<evidence type="ECO:0000259" key="4">
    <source>
        <dbReference type="SMART" id="SM00642"/>
    </source>
</evidence>
<evidence type="ECO:0000313" key="6">
    <source>
        <dbReference type="Proteomes" id="UP000288197"/>
    </source>
</evidence>
<reference evidence="5 6" key="1">
    <citation type="submission" date="2017-05" db="EMBL/GenBank/DDBJ databases">
        <title>Vagococcus spp. assemblies.</title>
        <authorList>
            <person name="Gulvik C.A."/>
        </authorList>
    </citation>
    <scope>NUCLEOTIDE SEQUENCE [LARGE SCALE GENOMIC DNA]</scope>
    <source>
        <strain evidence="5 6">NCFB 2497</strain>
    </source>
</reference>
<dbReference type="GeneID" id="63146592"/>
<dbReference type="GO" id="GO:0009313">
    <property type="term" value="P:oligosaccharide catabolic process"/>
    <property type="evidence" value="ECO:0007669"/>
    <property type="project" value="TreeGrafter"/>
</dbReference>
<dbReference type="PANTHER" id="PTHR10357:SF179">
    <property type="entry name" value="NEUTRAL AND BASIC AMINO ACID TRANSPORT PROTEIN RBAT"/>
    <property type="match status" value="1"/>
</dbReference>
<dbReference type="CDD" id="cd11333">
    <property type="entry name" value="AmyAc_SI_OligoGlu_DGase"/>
    <property type="match status" value="1"/>
</dbReference>
<dbReference type="FunFam" id="3.90.400.10:FF:000002">
    <property type="entry name" value="Sucrose isomerase"/>
    <property type="match status" value="1"/>
</dbReference>
<evidence type="ECO:0000256" key="2">
    <source>
        <dbReference type="ARBA" id="ARBA00022801"/>
    </source>
</evidence>
<keyword evidence="2" id="KW-0378">Hydrolase</keyword>
<dbReference type="GO" id="GO:0004556">
    <property type="term" value="F:alpha-amylase activity"/>
    <property type="evidence" value="ECO:0007669"/>
    <property type="project" value="TreeGrafter"/>
</dbReference>
<dbReference type="Gene3D" id="3.20.20.80">
    <property type="entry name" value="Glycosidases"/>
    <property type="match status" value="1"/>
</dbReference>
<dbReference type="InterPro" id="IPR045857">
    <property type="entry name" value="O16G_dom_2"/>
</dbReference>
<dbReference type="SMART" id="SM00642">
    <property type="entry name" value="Aamy"/>
    <property type="match status" value="1"/>
</dbReference>
<dbReference type="Gene3D" id="2.60.40.1180">
    <property type="entry name" value="Golgi alpha-mannosidase II"/>
    <property type="match status" value="1"/>
</dbReference>
<dbReference type="Gene3D" id="3.90.400.10">
    <property type="entry name" value="Oligo-1,6-glucosidase, Domain 2"/>
    <property type="match status" value="1"/>
</dbReference>
<feature type="domain" description="Glycosyl hydrolase family 13 catalytic" evidence="4">
    <location>
        <begin position="13"/>
        <end position="424"/>
    </location>
</feature>
<dbReference type="RefSeq" id="WP_114289776.1">
    <property type="nucleotide sequence ID" value="NZ_CP081461.1"/>
</dbReference>
<dbReference type="Proteomes" id="UP000288197">
    <property type="component" value="Unassembled WGS sequence"/>
</dbReference>
<dbReference type="OrthoDB" id="9805159at2"/>
<dbReference type="InterPro" id="IPR017853">
    <property type="entry name" value="GH"/>
</dbReference>
<dbReference type="AlphaFoldDB" id="A0A369AUK4"/>
<dbReference type="SUPFAM" id="SSF51011">
    <property type="entry name" value="Glycosyl hydrolase domain"/>
    <property type="match status" value="1"/>
</dbReference>
<sequence length="555" mass="64091">MTQAWWEKTIVYQVYPKSFKDSNNDGIGDLQGLISSLDYIKDLGAETIWLNPIFISPQIDNGYDISNYYAIDDIFGDLSDLEELIEEAHKRELKIMLDLVLNHTSSRHPWFQEALKGPNNLYRDYYLWEDPQADGSLPNNWESFFGGSVWEKDPRGSQYYFHLFDKEMPDLNWKNKEVMRAMVDIAKFWLDKGVDGFRLDAFIHMVKDDFSKNVPNIPTGEIAIAEEYYANLPEVKLYLSEFISEIKAIKPDCFILGEAASATPELADGYIREDLCETVISFDHFKEKVIEQDERIPKGLEKKTIDAKEMKLKLQSWQENLTQGKYPSLYWNNHDMPRMVSRFGNVDSYREKSAKALATAMYLLRGIPVILYGEEIGMKNLEVDNINKFQSPKAKDQHIQLLENGFNKQESLSIIAAANKEASRGVMQWNNSEYAGFSAVPSWIGENKEAIYNVEEESVEPDSILNFYRELLALKKTDLFSYGSVTFLNTEDAVIAYKRRHKNEEALVLVNLTDKAVKSPQFLADYKKWNVLIDSEDETTETLAPYTYKIMKKDD</sequence>
<keyword evidence="3" id="KW-0326">Glycosidase</keyword>
<dbReference type="SUPFAM" id="SSF51445">
    <property type="entry name" value="(Trans)glycosidases"/>
    <property type="match status" value="1"/>
</dbReference>
<comment type="similarity">
    <text evidence="1">Belongs to the glycosyl hydrolase 13 family.</text>
</comment>
<evidence type="ECO:0000256" key="3">
    <source>
        <dbReference type="ARBA" id="ARBA00023295"/>
    </source>
</evidence>
<dbReference type="InterPro" id="IPR006047">
    <property type="entry name" value="GH13_cat_dom"/>
</dbReference>
<evidence type="ECO:0000313" key="5">
    <source>
        <dbReference type="EMBL" id="RSU01565.1"/>
    </source>
</evidence>